<dbReference type="AlphaFoldDB" id="A0A4P7MSL3"/>
<evidence type="ECO:0000313" key="2">
    <source>
        <dbReference type="EMBL" id="QBZ53279.1"/>
    </source>
</evidence>
<feature type="region of interest" description="Disordered" evidence="1">
    <location>
        <begin position="1"/>
        <end position="122"/>
    </location>
</feature>
<dbReference type="EMBL" id="CP034204">
    <property type="protein sequence ID" value="QBZ53279.1"/>
    <property type="molecule type" value="Genomic_DNA"/>
</dbReference>
<evidence type="ECO:0000313" key="3">
    <source>
        <dbReference type="Proteomes" id="UP000294847"/>
    </source>
</evidence>
<feature type="compositionally biased region" description="Polar residues" evidence="1">
    <location>
        <begin position="178"/>
        <end position="199"/>
    </location>
</feature>
<feature type="compositionally biased region" description="Basic and acidic residues" evidence="1">
    <location>
        <begin position="35"/>
        <end position="63"/>
    </location>
</feature>
<feature type="compositionally biased region" description="Polar residues" evidence="1">
    <location>
        <begin position="15"/>
        <end position="34"/>
    </location>
</feature>
<dbReference type="Proteomes" id="UP000294847">
    <property type="component" value="Chromosome 1"/>
</dbReference>
<proteinExistence type="predicted"/>
<protein>
    <submittedName>
        <fullName evidence="2">Uncharacterized protein</fullName>
    </submittedName>
</protein>
<name>A0A4P7MSL3_PYROR</name>
<reference evidence="2 3" key="1">
    <citation type="journal article" date="2019" name="Mol. Biol. Evol.">
        <title>Blast fungal genomes show frequent chromosomal changes, gene gains and losses, and effector gene turnover.</title>
        <authorList>
            <person name="Gomez Luciano L.B."/>
            <person name="Jason Tsai I."/>
            <person name="Chuma I."/>
            <person name="Tosa Y."/>
            <person name="Chen Y.H."/>
            <person name="Li J.Y."/>
            <person name="Li M.Y."/>
            <person name="Jade Lu M.Y."/>
            <person name="Nakayashiki H."/>
            <person name="Li W.H."/>
        </authorList>
    </citation>
    <scope>NUCLEOTIDE SEQUENCE [LARGE SCALE GENOMIC DNA]</scope>
    <source>
        <strain evidence="2">MZ5-1-6</strain>
    </source>
</reference>
<evidence type="ECO:0000256" key="1">
    <source>
        <dbReference type="SAM" id="MobiDB-lite"/>
    </source>
</evidence>
<gene>
    <name evidence="2" type="ORF">PoMZ_08954</name>
</gene>
<organism evidence="2 3">
    <name type="scientific">Pyricularia oryzae</name>
    <name type="common">Rice blast fungus</name>
    <name type="synonym">Magnaporthe oryzae</name>
    <dbReference type="NCBI Taxonomy" id="318829"/>
    <lineage>
        <taxon>Eukaryota</taxon>
        <taxon>Fungi</taxon>
        <taxon>Dikarya</taxon>
        <taxon>Ascomycota</taxon>
        <taxon>Pezizomycotina</taxon>
        <taxon>Sordariomycetes</taxon>
        <taxon>Sordariomycetidae</taxon>
        <taxon>Magnaporthales</taxon>
        <taxon>Pyriculariaceae</taxon>
        <taxon>Pyricularia</taxon>
    </lineage>
</organism>
<feature type="region of interest" description="Disordered" evidence="1">
    <location>
        <begin position="139"/>
        <end position="216"/>
    </location>
</feature>
<accession>A0A4P7MSL3</accession>
<sequence>MAGPRKSPRLHPEVPTNTAPQNAAPQDITPQSDGKSIDAAKEKHGSKRKADTQDGNSGKDLRAPKIQRLESSNSPASLGIPSIVTNSFPEDAPMIGTSVSPAANLFDHQGPTKSTHEQEPYYVDKSHFEETFTSVTSLTEAHAAPAISDANRSPAVKTEPPSPQARSRSPFMFADGENTPQDPASAQKQPQYDQARSYPTPSPDPYDNAGQAGTSI</sequence>